<dbReference type="EMBL" id="CP010407">
    <property type="protein sequence ID" value="AJF63808.1"/>
    <property type="molecule type" value="Genomic_DNA"/>
</dbReference>
<keyword evidence="3" id="KW-0560">Oxidoreductase</keyword>
<feature type="binding site" evidence="4">
    <location>
        <begin position="35"/>
        <end position="36"/>
    </location>
    <ligand>
        <name>FAD</name>
        <dbReference type="ChEBI" id="CHEBI:57692"/>
    </ligand>
</feature>
<organism evidence="6 7">
    <name type="scientific">Streptomyces vietnamensis</name>
    <dbReference type="NCBI Taxonomy" id="362257"/>
    <lineage>
        <taxon>Bacteria</taxon>
        <taxon>Bacillati</taxon>
        <taxon>Actinomycetota</taxon>
        <taxon>Actinomycetes</taxon>
        <taxon>Kitasatosporales</taxon>
        <taxon>Streptomycetaceae</taxon>
        <taxon>Streptomyces</taxon>
    </lineage>
</organism>
<keyword evidence="7" id="KW-1185">Reference proteome</keyword>
<dbReference type="InterPro" id="IPR050703">
    <property type="entry name" value="Flavin_MAO"/>
</dbReference>
<feature type="binding site" evidence="4">
    <location>
        <position position="404"/>
    </location>
    <ligand>
        <name>FAD</name>
        <dbReference type="ChEBI" id="CHEBI:57692"/>
    </ligand>
</feature>
<dbReference type="PANTHER" id="PTHR43563:SF1">
    <property type="entry name" value="AMINE OXIDASE [FLAVIN-CONTAINING] B"/>
    <property type="match status" value="1"/>
</dbReference>
<evidence type="ECO:0000259" key="5">
    <source>
        <dbReference type="Pfam" id="PF01593"/>
    </source>
</evidence>
<dbReference type="HOGENOM" id="CLU_004498_0_4_11"/>
<accession>A0A0B5I2H2</accession>
<dbReference type="RefSeq" id="WP_041127892.1">
    <property type="nucleotide sequence ID" value="NZ_CP010407.1"/>
</dbReference>
<evidence type="ECO:0000256" key="1">
    <source>
        <dbReference type="ARBA" id="ARBA00001974"/>
    </source>
</evidence>
<evidence type="ECO:0000256" key="3">
    <source>
        <dbReference type="ARBA" id="ARBA00023002"/>
    </source>
</evidence>
<proteinExistence type="inferred from homology"/>
<dbReference type="AlphaFoldDB" id="A0A0B5I2H2"/>
<protein>
    <submittedName>
        <fullName evidence="6">Amine oxidase</fullName>
    </submittedName>
</protein>
<dbReference type="SUPFAM" id="SSF54373">
    <property type="entry name" value="FAD-linked reductases, C-terminal domain"/>
    <property type="match status" value="1"/>
</dbReference>
<dbReference type="SUPFAM" id="SSF51905">
    <property type="entry name" value="FAD/NAD(P)-binding domain"/>
    <property type="match status" value="1"/>
</dbReference>
<comment type="similarity">
    <text evidence="2">Belongs to the flavin monoamine oxidase family.</text>
</comment>
<evidence type="ECO:0000313" key="7">
    <source>
        <dbReference type="Proteomes" id="UP000031774"/>
    </source>
</evidence>
<dbReference type="KEGG" id="svt:SVTN_04560"/>
<dbReference type="InterPro" id="IPR002937">
    <property type="entry name" value="Amino_oxidase"/>
</dbReference>
<dbReference type="PANTHER" id="PTHR43563">
    <property type="entry name" value="AMINE OXIDASE"/>
    <property type="match status" value="1"/>
</dbReference>
<comment type="cofactor">
    <cofactor evidence="1">
        <name>FAD</name>
        <dbReference type="ChEBI" id="CHEBI:57692"/>
    </cofactor>
</comment>
<evidence type="ECO:0000256" key="4">
    <source>
        <dbReference type="PIRSR" id="PIRSR601613-1"/>
    </source>
</evidence>
<feature type="domain" description="Amine oxidase" evidence="5">
    <location>
        <begin position="16"/>
        <end position="428"/>
    </location>
</feature>
<dbReference type="Pfam" id="PF01593">
    <property type="entry name" value="Amino_oxidase"/>
    <property type="match status" value="1"/>
</dbReference>
<reference evidence="6 7" key="1">
    <citation type="submission" date="2014-12" db="EMBL/GenBank/DDBJ databases">
        <title>Complete genome sequence of Streptomyces vietnamensis strain GIMV4.0001, a genetic manipulable producer of the benzoisochromanequinone antibiotic granaticin.</title>
        <authorList>
            <person name="Deng M.R."/>
            <person name="Guo J."/>
            <person name="Ma L.Y."/>
            <person name="Feng G.D."/>
            <person name="Mo C.Y."/>
            <person name="Zhu H.H."/>
        </authorList>
    </citation>
    <scope>NUCLEOTIDE SEQUENCE [LARGE SCALE GENOMIC DNA]</scope>
    <source>
        <strain evidence="7">GIMV4.0001</strain>
    </source>
</reference>
<name>A0A0B5I2H2_9ACTN</name>
<feature type="binding site" evidence="4">
    <location>
        <position position="217"/>
    </location>
    <ligand>
        <name>FAD</name>
        <dbReference type="ChEBI" id="CHEBI:57692"/>
    </ligand>
</feature>
<gene>
    <name evidence="6" type="ORF">SVTN_04560</name>
</gene>
<dbReference type="STRING" id="362257.SVTN_04560"/>
<dbReference type="Proteomes" id="UP000031774">
    <property type="component" value="Chromosome"/>
</dbReference>
<dbReference type="GO" id="GO:0016491">
    <property type="term" value="F:oxidoreductase activity"/>
    <property type="evidence" value="ECO:0007669"/>
    <property type="project" value="UniProtKB-KW"/>
</dbReference>
<dbReference type="InterPro" id="IPR036188">
    <property type="entry name" value="FAD/NAD-bd_sf"/>
</dbReference>
<sequence>MSDVDVDVVVVGAGYAGLIAARSLLNSGLTVQVLEAADRVGGRAMTVTSAAGTAVDLGGQWIGHDHVKVRSLAEEFGVSLFPTHTEGKALIRHRGRDVSMLSATGVAVGAALTRLAVAERFGLGARDDQTLATWLAKVGPRRARRLLEVALGEVTATDPESVSVRAVAQGIRGAGGLREMFGIEGGAQDALLTGGAGGLAEAIATELGPVIQLNQPVLGLARDGAGVTVSTPYGASRARRVVVTAAPPVAKAIAHRPALPEARELVQRDTFMGTVYKAVIVYDSPFWRADGYSGELFALDGPIPSAFDVSPPGGRGHLCVLVPGRGARNLDDLTEETRRATVLAELARNFGELARHPVSFHEKSWHRDEFVLGGYMAWPRPGSLEAVRTAGAQPVGRVHWAGTETSPRYSGYFEGAVLSGERVAEEVLTAL</sequence>
<dbReference type="Gene3D" id="3.50.50.60">
    <property type="entry name" value="FAD/NAD(P)-binding domain"/>
    <property type="match status" value="1"/>
</dbReference>
<dbReference type="InterPro" id="IPR001613">
    <property type="entry name" value="Flavin_amine_oxidase"/>
</dbReference>
<evidence type="ECO:0000313" key="6">
    <source>
        <dbReference type="EMBL" id="AJF63808.1"/>
    </source>
</evidence>
<dbReference type="PRINTS" id="PR00757">
    <property type="entry name" value="AMINEOXDASEF"/>
</dbReference>
<evidence type="ECO:0000256" key="2">
    <source>
        <dbReference type="ARBA" id="ARBA00005995"/>
    </source>
</evidence>